<dbReference type="InterPro" id="IPR036705">
    <property type="entry name" value="Ribosyl_crysJ1_sf"/>
</dbReference>
<name>A0A139PYF4_STROR</name>
<accession>A0A139PYF4</accession>
<keyword evidence="1" id="KW-0378">Hydrolase</keyword>
<reference evidence="1 2" key="1">
    <citation type="submission" date="2016-01" db="EMBL/GenBank/DDBJ databases">
        <title>Highly variable Streptococcus oralis are common among viridans streptococci isolated from primates.</title>
        <authorList>
            <person name="Denapaite D."/>
            <person name="Rieger M."/>
            <person name="Koendgen S."/>
            <person name="Brueckner R."/>
            <person name="Ochigava I."/>
            <person name="Kappeler P."/>
            <person name="Maetz-Rensing K."/>
            <person name="Leendertz F."/>
            <person name="Hakenbeck R."/>
        </authorList>
    </citation>
    <scope>NUCLEOTIDE SEQUENCE [LARGE SCALE GENOMIC DNA]</scope>
    <source>
        <strain evidence="1 2">DD27</strain>
    </source>
</reference>
<gene>
    <name evidence="1" type="ORF">SORDD27_00679</name>
</gene>
<evidence type="ECO:0000313" key="1">
    <source>
        <dbReference type="EMBL" id="KXT95337.1"/>
    </source>
</evidence>
<dbReference type="RefSeq" id="WP_081103344.1">
    <property type="nucleotide sequence ID" value="NZ_KQ970235.1"/>
</dbReference>
<proteinExistence type="predicted"/>
<comment type="caution">
    <text evidence="1">The sequence shown here is derived from an EMBL/GenBank/DDBJ whole genome shotgun (WGS) entry which is preliminary data.</text>
</comment>
<dbReference type="SUPFAM" id="SSF101478">
    <property type="entry name" value="ADP-ribosylglycohydrolase"/>
    <property type="match status" value="1"/>
</dbReference>
<evidence type="ECO:0000313" key="2">
    <source>
        <dbReference type="Proteomes" id="UP000072363"/>
    </source>
</evidence>
<sequence length="42" mass="4757">MLGAIIGDIVGSVYEWNNIKTKNFPLFCDDCFFTDDTVSPNR</sequence>
<dbReference type="PATRIC" id="fig|1303.82.peg.725"/>
<dbReference type="EMBL" id="LQNZ01000062">
    <property type="protein sequence ID" value="KXT95337.1"/>
    <property type="molecule type" value="Genomic_DNA"/>
</dbReference>
<organism evidence="1 2">
    <name type="scientific">Streptococcus oralis</name>
    <dbReference type="NCBI Taxonomy" id="1303"/>
    <lineage>
        <taxon>Bacteria</taxon>
        <taxon>Bacillati</taxon>
        <taxon>Bacillota</taxon>
        <taxon>Bacilli</taxon>
        <taxon>Lactobacillales</taxon>
        <taxon>Streptococcaceae</taxon>
        <taxon>Streptococcus</taxon>
    </lineage>
</organism>
<dbReference type="GO" id="GO:0016787">
    <property type="term" value="F:hydrolase activity"/>
    <property type="evidence" value="ECO:0007669"/>
    <property type="project" value="UniProtKB-KW"/>
</dbReference>
<dbReference type="AlphaFoldDB" id="A0A139PYF4"/>
<dbReference type="Proteomes" id="UP000072363">
    <property type="component" value="Unassembled WGS sequence"/>
</dbReference>
<protein>
    <submittedName>
        <fullName evidence="1">Putative hydrolase</fullName>
    </submittedName>
</protein>